<protein>
    <submittedName>
        <fullName evidence="2">Uncharacterized protein</fullName>
    </submittedName>
</protein>
<organism evidence="1 2">
    <name type="scientific">Globodera rostochiensis</name>
    <name type="common">Golden nematode worm</name>
    <name type="synonym">Heterodera rostochiensis</name>
    <dbReference type="NCBI Taxonomy" id="31243"/>
    <lineage>
        <taxon>Eukaryota</taxon>
        <taxon>Metazoa</taxon>
        <taxon>Ecdysozoa</taxon>
        <taxon>Nematoda</taxon>
        <taxon>Chromadorea</taxon>
        <taxon>Rhabditida</taxon>
        <taxon>Tylenchina</taxon>
        <taxon>Tylenchomorpha</taxon>
        <taxon>Tylenchoidea</taxon>
        <taxon>Heteroderidae</taxon>
        <taxon>Heteroderinae</taxon>
        <taxon>Globodera</taxon>
    </lineage>
</organism>
<dbReference type="AlphaFoldDB" id="A0A914I2H6"/>
<name>A0A914I2H6_GLORO</name>
<keyword evidence="1" id="KW-1185">Reference proteome</keyword>
<proteinExistence type="predicted"/>
<evidence type="ECO:0000313" key="2">
    <source>
        <dbReference type="WBParaSite" id="Gr19_v10_g6711.t1"/>
    </source>
</evidence>
<reference evidence="2" key="1">
    <citation type="submission" date="2022-11" db="UniProtKB">
        <authorList>
            <consortium name="WormBaseParasite"/>
        </authorList>
    </citation>
    <scope>IDENTIFICATION</scope>
</reference>
<evidence type="ECO:0000313" key="1">
    <source>
        <dbReference type="Proteomes" id="UP000887572"/>
    </source>
</evidence>
<sequence>MSLVGFLKPTLFGEISFIRACRDCRLDRVEVDSNGDSSLLYAAARGNLENGNGASTPWLIAWGENRLEIVAYFVESAGQEVNTVNPAGITGLIRDNQDRNGRTWFPDDRNSDCFGSRTIAIGILSVRTKTVRRKKIHHIRSDMGRIGKTKWELVLALLGEDISRDARN</sequence>
<dbReference type="WBParaSite" id="Gr19_v10_g6711.t1">
    <property type="protein sequence ID" value="Gr19_v10_g6711.t1"/>
    <property type="gene ID" value="Gr19_v10_g6711"/>
</dbReference>
<accession>A0A914I2H6</accession>
<dbReference type="InterPro" id="IPR036770">
    <property type="entry name" value="Ankyrin_rpt-contain_sf"/>
</dbReference>
<dbReference type="Proteomes" id="UP000887572">
    <property type="component" value="Unplaced"/>
</dbReference>
<dbReference type="SUPFAM" id="SSF48403">
    <property type="entry name" value="Ankyrin repeat"/>
    <property type="match status" value="1"/>
</dbReference>